<keyword evidence="4 9" id="KW-0132">Cell division</keyword>
<gene>
    <name evidence="9" type="primary">ftsQ</name>
    <name evidence="12" type="ORF">GSUB_12975</name>
</gene>
<evidence type="ECO:0000256" key="3">
    <source>
        <dbReference type="ARBA" id="ARBA00022519"/>
    </source>
</evidence>
<comment type="similarity">
    <text evidence="9">Belongs to the FtsQ/DivIB family. FtsQ subfamily.</text>
</comment>
<dbReference type="OrthoDB" id="5510599at2"/>
<dbReference type="EMBL" id="CP010311">
    <property type="protein sequence ID" value="AJF07287.1"/>
    <property type="molecule type" value="Genomic_DNA"/>
</dbReference>
<feature type="compositionally biased region" description="Basic residues" evidence="10">
    <location>
        <begin position="12"/>
        <end position="27"/>
    </location>
</feature>
<evidence type="ECO:0000259" key="11">
    <source>
        <dbReference type="PROSITE" id="PS51779"/>
    </source>
</evidence>
<dbReference type="GO" id="GO:0032153">
    <property type="term" value="C:cell division site"/>
    <property type="evidence" value="ECO:0007669"/>
    <property type="project" value="UniProtKB-UniRule"/>
</dbReference>
<name>A0A0B5FGL1_9BACT</name>
<dbReference type="InterPro" id="IPR034746">
    <property type="entry name" value="POTRA"/>
</dbReference>
<dbReference type="GO" id="GO:0005886">
    <property type="term" value="C:plasma membrane"/>
    <property type="evidence" value="ECO:0007669"/>
    <property type="project" value="UniProtKB-SubCell"/>
</dbReference>
<dbReference type="KEGG" id="gsb:GSUB_12975"/>
<evidence type="ECO:0000256" key="5">
    <source>
        <dbReference type="ARBA" id="ARBA00022692"/>
    </source>
</evidence>
<evidence type="ECO:0000256" key="7">
    <source>
        <dbReference type="ARBA" id="ARBA00023136"/>
    </source>
</evidence>
<dbReference type="GO" id="GO:0090529">
    <property type="term" value="P:cell septum assembly"/>
    <property type="evidence" value="ECO:0007669"/>
    <property type="project" value="InterPro"/>
</dbReference>
<dbReference type="PANTHER" id="PTHR35851">
    <property type="entry name" value="CELL DIVISION PROTEIN FTSQ"/>
    <property type="match status" value="1"/>
</dbReference>
<evidence type="ECO:0000256" key="8">
    <source>
        <dbReference type="ARBA" id="ARBA00023306"/>
    </source>
</evidence>
<dbReference type="Gene3D" id="3.10.20.310">
    <property type="entry name" value="membrane protein fhac"/>
    <property type="match status" value="1"/>
</dbReference>
<feature type="domain" description="POTRA" evidence="11">
    <location>
        <begin position="68"/>
        <end position="136"/>
    </location>
</feature>
<keyword evidence="13" id="KW-1185">Reference proteome</keyword>
<evidence type="ECO:0000256" key="10">
    <source>
        <dbReference type="SAM" id="MobiDB-lite"/>
    </source>
</evidence>
<dbReference type="Gene3D" id="3.40.50.11690">
    <property type="entry name" value="Cell division protein FtsQ/DivIB"/>
    <property type="match status" value="1"/>
</dbReference>
<organism evidence="12 13">
    <name type="scientific">Geoalkalibacter subterraneus</name>
    <dbReference type="NCBI Taxonomy" id="483547"/>
    <lineage>
        <taxon>Bacteria</taxon>
        <taxon>Pseudomonadati</taxon>
        <taxon>Thermodesulfobacteriota</taxon>
        <taxon>Desulfuromonadia</taxon>
        <taxon>Desulfuromonadales</taxon>
        <taxon>Geoalkalibacteraceae</taxon>
        <taxon>Geoalkalibacter</taxon>
    </lineage>
</organism>
<comment type="subcellular location">
    <subcellularLocation>
        <location evidence="9">Cell membrane</location>
        <topology evidence="9">Single-pass type II membrane protein</topology>
    </subcellularLocation>
    <subcellularLocation>
        <location evidence="1">Membrane</location>
    </subcellularLocation>
    <text evidence="9">Localizes to the division septum.</text>
</comment>
<keyword evidence="3" id="KW-0997">Cell inner membrane</keyword>
<evidence type="ECO:0000256" key="6">
    <source>
        <dbReference type="ARBA" id="ARBA00022989"/>
    </source>
</evidence>
<comment type="function">
    <text evidence="9">Essential cell division protein.</text>
</comment>
<evidence type="ECO:0000313" key="12">
    <source>
        <dbReference type="EMBL" id="AJF07287.1"/>
    </source>
</evidence>
<keyword evidence="5 9" id="KW-0812">Transmembrane</keyword>
<dbReference type="InterPro" id="IPR005548">
    <property type="entry name" value="Cell_div_FtsQ/DivIB_C"/>
</dbReference>
<dbReference type="Proteomes" id="UP000035036">
    <property type="component" value="Chromosome"/>
</dbReference>
<dbReference type="HAMAP" id="MF_00911">
    <property type="entry name" value="FtsQ_subfam"/>
    <property type="match status" value="1"/>
</dbReference>
<dbReference type="InterPro" id="IPR026579">
    <property type="entry name" value="FtsQ"/>
</dbReference>
<dbReference type="AlphaFoldDB" id="A0A0B5FGL1"/>
<keyword evidence="2 9" id="KW-1003">Cell membrane</keyword>
<accession>A0A0B5FGL1</accession>
<evidence type="ECO:0000256" key="2">
    <source>
        <dbReference type="ARBA" id="ARBA00022475"/>
    </source>
</evidence>
<dbReference type="InterPro" id="IPR013685">
    <property type="entry name" value="POTRA_FtsQ_type"/>
</dbReference>
<dbReference type="STRING" id="483547.GSUB_12975"/>
<protein>
    <recommendedName>
        <fullName evidence="9">Cell division protein FtsQ</fullName>
    </recommendedName>
</protein>
<evidence type="ECO:0000256" key="1">
    <source>
        <dbReference type="ARBA" id="ARBA00004370"/>
    </source>
</evidence>
<dbReference type="RefSeq" id="WP_040201156.1">
    <property type="nucleotide sequence ID" value="NZ_CP010311.1"/>
</dbReference>
<dbReference type="Pfam" id="PF08478">
    <property type="entry name" value="POTRA_1"/>
    <property type="match status" value="1"/>
</dbReference>
<keyword evidence="6 9" id="KW-1133">Transmembrane helix</keyword>
<evidence type="ECO:0000313" key="13">
    <source>
        <dbReference type="Proteomes" id="UP000035036"/>
    </source>
</evidence>
<dbReference type="HOGENOM" id="CLU_047677_3_0_7"/>
<evidence type="ECO:0000256" key="9">
    <source>
        <dbReference type="HAMAP-Rule" id="MF_00911"/>
    </source>
</evidence>
<dbReference type="InterPro" id="IPR045335">
    <property type="entry name" value="FtsQ_C_sf"/>
</dbReference>
<dbReference type="PROSITE" id="PS51779">
    <property type="entry name" value="POTRA"/>
    <property type="match status" value="1"/>
</dbReference>
<evidence type="ECO:0000256" key="4">
    <source>
        <dbReference type="ARBA" id="ARBA00022618"/>
    </source>
</evidence>
<dbReference type="Pfam" id="PF03799">
    <property type="entry name" value="FtsQ_DivIB_C"/>
    <property type="match status" value="1"/>
</dbReference>
<sequence length="285" mass="32817">MRDFKATDNPRLKRNKTKPNKVKRKRQPRDWRRLLQRALRVAVAAVSVTFIVGGAVVAARMLAASDFMRVARVQVENTQRTSEEEIAALSDIKIGDRIFELDLEMIAARIEENPWVRQARVDRIFPQDVRIRVAEREPRAIVNLGYLYYVDEGGEVFKMLDGRDCLDYPVITGMERDELVDNPRQAQDRLRRAISLLGELEQRRHFNIEAVSEIHLDARRGIALYTYRSAVPVHLGEGDYAAKLDRLERIYKELEPRLAVLEYIDLQVPDRVIVRRDAGTANVGG</sequence>
<feature type="region of interest" description="Disordered" evidence="10">
    <location>
        <begin position="1"/>
        <end position="28"/>
    </location>
</feature>
<keyword evidence="7 9" id="KW-0472">Membrane</keyword>
<proteinExistence type="inferred from homology"/>
<dbReference type="GO" id="GO:0043093">
    <property type="term" value="P:FtsZ-dependent cytokinesis"/>
    <property type="evidence" value="ECO:0007669"/>
    <property type="project" value="UniProtKB-UniRule"/>
</dbReference>
<dbReference type="PANTHER" id="PTHR35851:SF1">
    <property type="entry name" value="CELL DIVISION PROTEIN FTSQ"/>
    <property type="match status" value="1"/>
</dbReference>
<feature type="compositionally biased region" description="Basic and acidic residues" evidence="10">
    <location>
        <begin position="1"/>
        <end position="11"/>
    </location>
</feature>
<keyword evidence="8 9" id="KW-0131">Cell cycle</keyword>
<reference evidence="12 13" key="1">
    <citation type="journal article" date="2015" name="Genome Announc.">
        <title>Genomes of Geoalkalibacter ferrihydriticus Z-0531T and Geoalkalibacter subterraneus Red1T, Two Haloalkaliphilic Metal-Reducing Deltaproteobacteria.</title>
        <authorList>
            <person name="Badalamenti J.P."/>
            <person name="Krajmalnik-Brown R."/>
            <person name="Torres C.I."/>
            <person name="Bond D.R."/>
        </authorList>
    </citation>
    <scope>NUCLEOTIDE SEQUENCE [LARGE SCALE GENOMIC DNA]</scope>
    <source>
        <strain evidence="12 13">Red1</strain>
    </source>
</reference>